<reference evidence="2 3" key="1">
    <citation type="submission" date="2021-03" db="EMBL/GenBank/DDBJ databases">
        <title>Caproiciproducens sp. nov. isolated from feces of cow.</title>
        <authorList>
            <person name="Choi J.-Y."/>
        </authorList>
    </citation>
    <scope>NUCLEOTIDE SEQUENCE [LARGE SCALE GENOMIC DNA]</scope>
    <source>
        <strain evidence="2 3">AGMB10547</strain>
    </source>
</reference>
<name>A0ABS7DPR4_9FIRM</name>
<proteinExistence type="predicted"/>
<dbReference type="RefSeq" id="WP_219964950.1">
    <property type="nucleotide sequence ID" value="NZ_JAGFNZ010000002.1"/>
</dbReference>
<sequence length="748" mass="79587">MKKILQVFSMILALSLVFSVFGNTAAFAAEEETQITFSDEFNALETLDLYSMYYGMEATVSDSQLTLTGESSDPAVVDVVLEDVENGSYYFDVAAMGKGQATLTFTASDGTTVSKTLTVDGTGELPYTITTDVEGDYSLAKGSSNIIKLHYEDNDTFSIPYLAAEDGSVLNLELMDYDEANGDFYYRVDAVGDVGTSTALYTGAIGYVPQKLCNVSVIENEILHIDTAGQYLCNVNDEYTFVVTSNLPSIEHSITTSREGAVEITPVAHVGNQYTYKVKALEPGTTLITVKLSEETASFYVTANEEDDFPVVTTEDEENITLEQGQSYTYKLSIMGGGVPVVAADTAGVVSVQFEKKEGIDYYYKVTAVSPTDAETGLTVSFPDSEYASDYTYQFSSVTAKPGNNVPTSDTNTDFSLKQGESYTFRLTNAASFNPGSNGVFKVEKVKSEGNITDYKITAIGQPGQSAGFYMAGAGQAAKKVCVVTVAAAVEPTSDTNYDFTVKQGASYTFKISNAVSFYPGSNDVFKTEKVGTGSNYALYKITPIGQPGQSAGFYMAGAGQAAKKVCVVTVGAAPEAQSDTNNDFTLKQGASYTFKISNAISFNPGSNGVFKTEKVKTEGSNVYYKITAIGQPGQSAGFYMTGADKVAKKVCAVTVGAAATPTLKSDTNSNFSIAKSASYQFKITAPGASSVNFNTGSAGVFQVTLLRHTGDDFFYKITAIGKSGQQSGIYASLPGQSAQKLCVVTIS</sequence>
<dbReference type="EMBL" id="JAGFNZ010000002">
    <property type="protein sequence ID" value="MBW7572551.1"/>
    <property type="molecule type" value="Genomic_DNA"/>
</dbReference>
<accession>A0ABS7DPR4</accession>
<feature type="chain" id="PRO_5046661142" evidence="1">
    <location>
        <begin position="29"/>
        <end position="748"/>
    </location>
</feature>
<evidence type="ECO:0000256" key="1">
    <source>
        <dbReference type="SAM" id="SignalP"/>
    </source>
</evidence>
<evidence type="ECO:0000313" key="2">
    <source>
        <dbReference type="EMBL" id="MBW7572551.1"/>
    </source>
</evidence>
<comment type="caution">
    <text evidence="2">The sequence shown here is derived from an EMBL/GenBank/DDBJ whole genome shotgun (WGS) entry which is preliminary data.</text>
</comment>
<keyword evidence="1" id="KW-0732">Signal</keyword>
<feature type="signal peptide" evidence="1">
    <location>
        <begin position="1"/>
        <end position="28"/>
    </location>
</feature>
<evidence type="ECO:0000313" key="3">
    <source>
        <dbReference type="Proteomes" id="UP000719942"/>
    </source>
</evidence>
<keyword evidence="3" id="KW-1185">Reference proteome</keyword>
<dbReference type="Proteomes" id="UP000719942">
    <property type="component" value="Unassembled WGS sequence"/>
</dbReference>
<gene>
    <name evidence="2" type="ORF">J5W02_06970</name>
</gene>
<organism evidence="2 3">
    <name type="scientific">Caproiciproducens faecalis</name>
    <dbReference type="NCBI Taxonomy" id="2820301"/>
    <lineage>
        <taxon>Bacteria</taxon>
        <taxon>Bacillati</taxon>
        <taxon>Bacillota</taxon>
        <taxon>Clostridia</taxon>
        <taxon>Eubacteriales</taxon>
        <taxon>Acutalibacteraceae</taxon>
        <taxon>Caproiciproducens</taxon>
    </lineage>
</organism>
<protein>
    <submittedName>
        <fullName evidence="2">Uncharacterized protein</fullName>
    </submittedName>
</protein>